<dbReference type="AlphaFoldDB" id="A0A3G9JRF5"/>
<protein>
    <submittedName>
        <fullName evidence="2">Uncharacterized protein</fullName>
    </submittedName>
</protein>
<name>A0A3G9JRF5_9FIRM</name>
<feature type="transmembrane region" description="Helical" evidence="1">
    <location>
        <begin position="7"/>
        <end position="30"/>
    </location>
</feature>
<feature type="transmembrane region" description="Helical" evidence="1">
    <location>
        <begin position="60"/>
        <end position="79"/>
    </location>
</feature>
<feature type="transmembrane region" description="Helical" evidence="1">
    <location>
        <begin position="36"/>
        <end position="53"/>
    </location>
</feature>
<gene>
    <name evidence="2" type="ORF">SG0102_24970</name>
</gene>
<evidence type="ECO:0000313" key="2">
    <source>
        <dbReference type="EMBL" id="BBH27563.1"/>
    </source>
</evidence>
<keyword evidence="1" id="KW-0472">Membrane</keyword>
<reference evidence="2 3" key="1">
    <citation type="submission" date="2018-11" db="EMBL/GenBank/DDBJ databases">
        <title>Novel Erysipelotrichaceae bacterium isolated from small intestine of a swine.</title>
        <authorList>
            <person name="Kim J.S."/>
            <person name="Choe H."/>
            <person name="Lee Y.R."/>
            <person name="Kim K.M."/>
            <person name="Park D.S."/>
        </authorList>
    </citation>
    <scope>NUCLEOTIDE SEQUENCE [LARGE SCALE GENOMIC DNA]</scope>
    <source>
        <strain evidence="2 3">SG0102</strain>
    </source>
</reference>
<dbReference type="KEGG" id="ebm:SG0102_24970"/>
<organism evidence="2 3">
    <name type="scientific">Intestinibaculum porci</name>
    <dbReference type="NCBI Taxonomy" id="2487118"/>
    <lineage>
        <taxon>Bacteria</taxon>
        <taxon>Bacillati</taxon>
        <taxon>Bacillota</taxon>
        <taxon>Erysipelotrichia</taxon>
        <taxon>Erysipelotrichales</taxon>
        <taxon>Erysipelotrichaceae</taxon>
        <taxon>Intestinibaculum</taxon>
    </lineage>
</organism>
<dbReference type="RefSeq" id="WP_125120277.1">
    <property type="nucleotide sequence ID" value="NZ_AP019309.1"/>
</dbReference>
<keyword evidence="3" id="KW-1185">Reference proteome</keyword>
<dbReference type="InParanoid" id="A0A3G9JRF5"/>
<evidence type="ECO:0000256" key="1">
    <source>
        <dbReference type="SAM" id="Phobius"/>
    </source>
</evidence>
<keyword evidence="1" id="KW-0812">Transmembrane</keyword>
<dbReference type="Proteomes" id="UP000268059">
    <property type="component" value="Chromosome"/>
</dbReference>
<keyword evidence="1" id="KW-1133">Transmembrane helix</keyword>
<sequence>MKKSKFDLFFVVLEIVVGLITMGVVIYSIATSYAGESIYMPLFIIFYCIQAYNRRDTKKAYIASLAAAFLFFCLAIFILR</sequence>
<dbReference type="EMBL" id="AP019309">
    <property type="protein sequence ID" value="BBH27563.1"/>
    <property type="molecule type" value="Genomic_DNA"/>
</dbReference>
<proteinExistence type="predicted"/>
<accession>A0A3G9JRF5</accession>
<evidence type="ECO:0000313" key="3">
    <source>
        <dbReference type="Proteomes" id="UP000268059"/>
    </source>
</evidence>